<protein>
    <submittedName>
        <fullName evidence="4">Transmembrane protein</fullName>
    </submittedName>
</protein>
<name>A0A2C6LDJ8_9APIC</name>
<organism evidence="4 5">
    <name type="scientific">Cystoisospora suis</name>
    <dbReference type="NCBI Taxonomy" id="483139"/>
    <lineage>
        <taxon>Eukaryota</taxon>
        <taxon>Sar</taxon>
        <taxon>Alveolata</taxon>
        <taxon>Apicomplexa</taxon>
        <taxon>Conoidasida</taxon>
        <taxon>Coccidia</taxon>
        <taxon>Eucoccidiorida</taxon>
        <taxon>Eimeriorina</taxon>
        <taxon>Sarcocystidae</taxon>
        <taxon>Cystoisospora</taxon>
    </lineage>
</organism>
<evidence type="ECO:0000256" key="1">
    <source>
        <dbReference type="SAM" id="MobiDB-lite"/>
    </source>
</evidence>
<dbReference type="VEuPathDB" id="ToxoDB:CSUI_001092"/>
<gene>
    <name evidence="4" type="ORF">CSUI_001092</name>
</gene>
<feature type="compositionally biased region" description="Low complexity" evidence="1">
    <location>
        <begin position="1080"/>
        <end position="1089"/>
    </location>
</feature>
<feature type="region of interest" description="Disordered" evidence="1">
    <location>
        <begin position="1545"/>
        <end position="1566"/>
    </location>
</feature>
<feature type="transmembrane region" description="Helical" evidence="2">
    <location>
        <begin position="378"/>
        <end position="405"/>
    </location>
</feature>
<keyword evidence="3" id="KW-0732">Signal</keyword>
<feature type="non-terminal residue" evidence="4">
    <location>
        <position position="1"/>
    </location>
</feature>
<feature type="compositionally biased region" description="Polar residues" evidence="1">
    <location>
        <begin position="1545"/>
        <end position="1558"/>
    </location>
</feature>
<dbReference type="GeneID" id="94424509"/>
<keyword evidence="2 4" id="KW-0812">Transmembrane</keyword>
<keyword evidence="5" id="KW-1185">Reference proteome</keyword>
<evidence type="ECO:0000313" key="4">
    <source>
        <dbReference type="EMBL" id="PHJ25045.1"/>
    </source>
</evidence>
<feature type="signal peptide" evidence="3">
    <location>
        <begin position="1"/>
        <end position="17"/>
    </location>
</feature>
<dbReference type="OrthoDB" id="330322at2759"/>
<feature type="region of interest" description="Disordered" evidence="1">
    <location>
        <begin position="1741"/>
        <end position="1799"/>
    </location>
</feature>
<feature type="region of interest" description="Disordered" evidence="1">
    <location>
        <begin position="176"/>
        <end position="230"/>
    </location>
</feature>
<feature type="region of interest" description="Disordered" evidence="1">
    <location>
        <begin position="453"/>
        <end position="480"/>
    </location>
</feature>
<reference evidence="4 5" key="1">
    <citation type="journal article" date="2017" name="Int. J. Parasitol.">
        <title>The genome of the protozoan parasite Cystoisospora suis and a reverse vaccinology approach to identify vaccine candidates.</title>
        <authorList>
            <person name="Palmieri N."/>
            <person name="Shrestha A."/>
            <person name="Ruttkowski B."/>
            <person name="Beck T."/>
            <person name="Vogl C."/>
            <person name="Tomley F."/>
            <person name="Blake D.P."/>
            <person name="Joachim A."/>
        </authorList>
    </citation>
    <scope>NUCLEOTIDE SEQUENCE [LARGE SCALE GENOMIC DNA]</scope>
    <source>
        <strain evidence="4 5">Wien I</strain>
    </source>
</reference>
<evidence type="ECO:0000313" key="5">
    <source>
        <dbReference type="Proteomes" id="UP000221165"/>
    </source>
</evidence>
<feature type="compositionally biased region" description="Basic and acidic residues" evidence="1">
    <location>
        <begin position="463"/>
        <end position="474"/>
    </location>
</feature>
<evidence type="ECO:0000256" key="3">
    <source>
        <dbReference type="SAM" id="SignalP"/>
    </source>
</evidence>
<dbReference type="RefSeq" id="XP_067926717.1">
    <property type="nucleotide sequence ID" value="XM_068061298.1"/>
</dbReference>
<sequence>LWAFAGICVWLLSCIAAAVPLLSPSSAESVPDESAAGSAAAFLPYLSPSVPSNYPGHVRLSLRGPGGLFSLNTGPGAALRKRTSHLGAVNRAAAEGAQNVPENASQARGSRRKLRPLFFSPKPATLEAALGSAARAAVPSFIDNEPQAEEASSLGVLPATGGSSAHDNVDKNKAAGAAVSPVGPTPHAEPARPAEQTSAAAQSPPVDLPGSGGIRQEQPAQESFKEAVEDPKTAHRLLDKFMYHLRDVMALRAEQIRRNAGDLTFQFQQAAFATNMRKVCDKLRPRYVEPASPVLSWMSRVFHRLGGAFKKREAVVRAKILRWMKAEDRGVDKKEPSKAYKFLKKLAKRAWKQTVRMATHIVAQIMRMLPLICTILNVAFLGLAISSVVVAPTPFAIVGLVALVLNIMSWAFSTGSSIHGVAVTRVIASGSQDQQIQLFGLLWADLKAEEESADIAQVPGGEPSRKDEKPRDAAAEDTEAMKLSQQINSDDLDYEIVPEPSTAERLREIRAQMHKNLLENHAAEERRKLKGGIKEAWRSRRWRAVGKILGSSLRLLLEYANHAVQEVLSLFGSAWHWVVDQALRKSVRQLRMFKLFGRVSLFGEKLYGFLQWLMLKARYYLEYTETIRDLATFVAQHAPTATLVFQGGLGVTPAGVSFLALFLWKISKPLWKFYLTEAALKTADITEKAATEFMDSQTDFHNFLLGTRAILGDGTSAFAPAIDLHLPQHEATELIFLMVYLEKYRFPEGKTREIGMVKEMDPMTQFVAYERVRRLQQIFEKIPEKSRNQFKELFVDLKRWNIGSTAESLHEFLFNHIQHCALLYGRKQLIAAISNRIRLFQPEKGRLEDWVYFKPSEIRGLAQIATFIVTHDAGILFKPLVLSRHLQSTVTVVKRKWMPPIQLEWLSHHVVHAALTVLEKEVIFKLDERHEAVLDRTSLRVNNLPFSRHGDTIGLTALLQDAFTVDATSFTIPTSPSSKNRSKLSVPLWRRGGSGLAGQVLECPRIVPEVEINHTLEYAKLRFLKSSLLSPLSAPVGTGGSDPGASGSSKETHPPESASPDPFSPATEPVKAGSSNPEVSGSISTSSSKESHSSEAISFECAQHATAKLLTLQVLSTFRAFVRKIIFGVPAHVCAPFEPPGYQAVSGLIDEMVNQGLSEDEFADALHEGIQLLADEHSSLVMPLAIMHTEEEAWSKRLARRSGQPTRKGPGQGLRTKPTQGKSDPQHSPETPSFLFRTSSKSPVSESLPGSPTAGSGSVIDNGDTSVKDEVDARLQLVGLDVPAQERKSAEAALEALRARRHFINSLHKLRRLNSLIREQAFANVLFQYVSEVLPATLRKAAVPNTDTSHFQLLGAVVKSYTRHEPGRLVEYIRERVRSTRVSDLLASEGEAEESGTLSDAAGRDTGPKEQASETTDAQRVLLDAVIHIFAEKFGAILQGENLVGRGGSDQPAIGVPKQTAAGTLARHQAPLETARRSQAGVRRTATAKRPNLVQQRRSHARIEESVKWQPSSFMDRSSFNVVRDTVWKTIVSSVEETETVLQNLENDLTGSGSSPTETPGPARGPSMFLYRVERVATLRAHKILGRFIDLRIQRAGRMAAESGAEHFPTPLLHHLAALRDGLHSARRAMERNVDKIATALRWGYWLPDNFACLRKDRKSGIVDNFAAVFENILRTKVPFLSAFWGRFRRKLGFGSRPKPPPVRAKQLALDLYKRLEGLFDSGLDGMYGSLNLRYGYRPTQATQTTQPSPSSRADQPDGAQGTRARVSRSASLNSFFIEKKPPPSRASDGTRTRSSSVS</sequence>
<feature type="compositionally biased region" description="Polar residues" evidence="1">
    <location>
        <begin position="1217"/>
        <end position="1256"/>
    </location>
</feature>
<feature type="compositionally biased region" description="Basic and acidic residues" evidence="1">
    <location>
        <begin position="1402"/>
        <end position="1412"/>
    </location>
</feature>
<feature type="region of interest" description="Disordered" evidence="1">
    <location>
        <begin position="1466"/>
        <end position="1486"/>
    </location>
</feature>
<accession>A0A2C6LDJ8</accession>
<feature type="region of interest" description="Disordered" evidence="1">
    <location>
        <begin position="1196"/>
        <end position="1265"/>
    </location>
</feature>
<feature type="region of interest" description="Disordered" evidence="1">
    <location>
        <begin position="1384"/>
        <end position="1417"/>
    </location>
</feature>
<feature type="compositionally biased region" description="Low complexity" evidence="1">
    <location>
        <begin position="1741"/>
        <end position="1754"/>
    </location>
</feature>
<dbReference type="Proteomes" id="UP000221165">
    <property type="component" value="Unassembled WGS sequence"/>
</dbReference>
<dbReference type="EMBL" id="MIGC01000433">
    <property type="protein sequence ID" value="PHJ25045.1"/>
    <property type="molecule type" value="Genomic_DNA"/>
</dbReference>
<keyword evidence="2" id="KW-0472">Membrane</keyword>
<evidence type="ECO:0000256" key="2">
    <source>
        <dbReference type="SAM" id="Phobius"/>
    </source>
</evidence>
<proteinExistence type="predicted"/>
<comment type="caution">
    <text evidence="4">The sequence shown here is derived from an EMBL/GenBank/DDBJ whole genome shotgun (WGS) entry which is preliminary data.</text>
</comment>
<feature type="region of interest" description="Disordered" evidence="1">
    <location>
        <begin position="1035"/>
        <end position="1089"/>
    </location>
</feature>
<keyword evidence="2" id="KW-1133">Transmembrane helix</keyword>
<feature type="compositionally biased region" description="Polar residues" evidence="1">
    <location>
        <begin position="1788"/>
        <end position="1799"/>
    </location>
</feature>
<feature type="chain" id="PRO_5012654623" evidence="3">
    <location>
        <begin position="18"/>
        <end position="1799"/>
    </location>
</feature>